<sequence>MQHTFKRIGKQVSCANEITGLVLLEEAQEVLTKRKFDCVNQRHDRISSKRKFNDYGSSDEDFYDLVSVRMKRDEADVVNSSRVENETRLSPSGKADDESSGLGV</sequence>
<protein>
    <submittedName>
        <fullName evidence="2">Uncharacterized protein</fullName>
    </submittedName>
</protein>
<evidence type="ECO:0000256" key="1">
    <source>
        <dbReference type="SAM" id="MobiDB-lite"/>
    </source>
</evidence>
<gene>
    <name evidence="2" type="ORF">HUJ06_021167</name>
</gene>
<feature type="region of interest" description="Disordered" evidence="1">
    <location>
        <begin position="77"/>
        <end position="104"/>
    </location>
</feature>
<keyword evidence="3" id="KW-1185">Reference proteome</keyword>
<organism evidence="2 3">
    <name type="scientific">Nelumbo nucifera</name>
    <name type="common">Sacred lotus</name>
    <dbReference type="NCBI Taxonomy" id="4432"/>
    <lineage>
        <taxon>Eukaryota</taxon>
        <taxon>Viridiplantae</taxon>
        <taxon>Streptophyta</taxon>
        <taxon>Embryophyta</taxon>
        <taxon>Tracheophyta</taxon>
        <taxon>Spermatophyta</taxon>
        <taxon>Magnoliopsida</taxon>
        <taxon>Proteales</taxon>
        <taxon>Nelumbonaceae</taxon>
        <taxon>Nelumbo</taxon>
    </lineage>
</organism>
<dbReference type="EMBL" id="DUZY01000001">
    <property type="protein sequence ID" value="DAD19704.1"/>
    <property type="molecule type" value="Genomic_DNA"/>
</dbReference>
<proteinExistence type="predicted"/>
<comment type="caution">
    <text evidence="2">The sequence shown here is derived from an EMBL/GenBank/DDBJ whole genome shotgun (WGS) entry which is preliminary data.</text>
</comment>
<dbReference type="AlphaFoldDB" id="A0A822XE28"/>
<evidence type="ECO:0000313" key="3">
    <source>
        <dbReference type="Proteomes" id="UP000607653"/>
    </source>
</evidence>
<reference evidence="2 3" key="1">
    <citation type="journal article" date="2020" name="Mol. Biol. Evol.">
        <title>Distinct Expression and Methylation Patterns for Genes with Different Fates following a Single Whole-Genome Duplication in Flowering Plants.</title>
        <authorList>
            <person name="Shi T."/>
            <person name="Rahmani R.S."/>
            <person name="Gugger P.F."/>
            <person name="Wang M."/>
            <person name="Li H."/>
            <person name="Zhang Y."/>
            <person name="Li Z."/>
            <person name="Wang Q."/>
            <person name="Van de Peer Y."/>
            <person name="Marchal K."/>
            <person name="Chen J."/>
        </authorList>
    </citation>
    <scope>NUCLEOTIDE SEQUENCE [LARGE SCALE GENOMIC DNA]</scope>
    <source>
        <tissue evidence="2">Leaf</tissue>
    </source>
</reference>
<evidence type="ECO:0000313" key="2">
    <source>
        <dbReference type="EMBL" id="DAD19704.1"/>
    </source>
</evidence>
<dbReference type="Proteomes" id="UP000607653">
    <property type="component" value="Unassembled WGS sequence"/>
</dbReference>
<accession>A0A822XE28</accession>
<name>A0A822XE28_NELNU</name>